<dbReference type="InterPro" id="IPR001320">
    <property type="entry name" value="Iontro_rcpt_C"/>
</dbReference>
<evidence type="ECO:0000256" key="10">
    <source>
        <dbReference type="ARBA" id="ARBA00023303"/>
    </source>
</evidence>
<evidence type="ECO:0000256" key="1">
    <source>
        <dbReference type="ARBA" id="ARBA00004141"/>
    </source>
</evidence>
<keyword evidence="9" id="KW-1071">Ligand-gated ion channel</keyword>
<evidence type="ECO:0000256" key="4">
    <source>
        <dbReference type="ARBA" id="ARBA00022989"/>
    </source>
</evidence>
<evidence type="ECO:0000259" key="13">
    <source>
        <dbReference type="SMART" id="SM00918"/>
    </source>
</evidence>
<evidence type="ECO:0000256" key="2">
    <source>
        <dbReference type="ARBA" id="ARBA00022448"/>
    </source>
</evidence>
<dbReference type="InParanoid" id="H2XLW2"/>
<evidence type="ECO:0000256" key="8">
    <source>
        <dbReference type="ARBA" id="ARBA00023180"/>
    </source>
</evidence>
<dbReference type="Proteomes" id="UP000008144">
    <property type="component" value="Chromosome 12"/>
</dbReference>
<keyword evidence="10" id="KW-0407">Ion channel</keyword>
<evidence type="ECO:0000256" key="6">
    <source>
        <dbReference type="ARBA" id="ARBA00023136"/>
    </source>
</evidence>
<dbReference type="Pfam" id="PF10613">
    <property type="entry name" value="Lig_chan-Glu_bd"/>
    <property type="match status" value="1"/>
</dbReference>
<reference evidence="14" key="3">
    <citation type="submission" date="2025-08" db="UniProtKB">
        <authorList>
            <consortium name="Ensembl"/>
        </authorList>
    </citation>
    <scope>IDENTIFICATION</scope>
</reference>
<feature type="domain" description="Ionotropic glutamate receptor C-terminal" evidence="12">
    <location>
        <begin position="95"/>
        <end position="297"/>
    </location>
</feature>
<reference evidence="14" key="4">
    <citation type="submission" date="2025-09" db="UniProtKB">
        <authorList>
            <consortium name="Ensembl"/>
        </authorList>
    </citation>
    <scope>IDENTIFICATION</scope>
</reference>
<reference evidence="14" key="2">
    <citation type="journal article" date="2008" name="Genome Biol.">
        <title>Improved genome assembly and evidence-based global gene model set for the chordate Ciona intestinalis: new insight into intron and operon populations.</title>
        <authorList>
            <person name="Satou Y."/>
            <person name="Mineta K."/>
            <person name="Ogasawara M."/>
            <person name="Sasakura Y."/>
            <person name="Shoguchi E."/>
            <person name="Ueno K."/>
            <person name="Yamada L."/>
            <person name="Matsumoto J."/>
            <person name="Wasserscheid J."/>
            <person name="Dewar K."/>
            <person name="Wiley G.B."/>
            <person name="Macmil S.L."/>
            <person name="Roe B.A."/>
            <person name="Zeller R.W."/>
            <person name="Hastings K.E."/>
            <person name="Lemaire P."/>
            <person name="Lindquist E."/>
            <person name="Endo T."/>
            <person name="Hotta K."/>
            <person name="Inaba K."/>
        </authorList>
    </citation>
    <scope>NUCLEOTIDE SEQUENCE [LARGE SCALE GENOMIC DNA]</scope>
    <source>
        <strain evidence="14">wild type</strain>
    </source>
</reference>
<dbReference type="InterPro" id="IPR015683">
    <property type="entry name" value="Ionotropic_Glu_rcpt"/>
</dbReference>
<evidence type="ECO:0000256" key="11">
    <source>
        <dbReference type="SAM" id="Phobius"/>
    </source>
</evidence>
<dbReference type="FunFam" id="3.40.190.10:FF:000024">
    <property type="entry name" value="Glutamate receptor, ionotropic, delta 1"/>
    <property type="match status" value="1"/>
</dbReference>
<evidence type="ECO:0000259" key="12">
    <source>
        <dbReference type="SMART" id="SM00079"/>
    </source>
</evidence>
<evidence type="ECO:0000256" key="9">
    <source>
        <dbReference type="ARBA" id="ARBA00023286"/>
    </source>
</evidence>
<dbReference type="EMBL" id="EAAA01000853">
    <property type="status" value="NOT_ANNOTATED_CDS"/>
    <property type="molecule type" value="Genomic_DNA"/>
</dbReference>
<dbReference type="Gene3D" id="1.10.287.70">
    <property type="match status" value="1"/>
</dbReference>
<keyword evidence="6 11" id="KW-0472">Membrane</keyword>
<keyword evidence="2" id="KW-0813">Transport</keyword>
<dbReference type="OMA" id="DIFPRAI"/>
<sequence length="304" mass="33851">MLDKTYVSSAPMTCKSQHISQGGEPVMRSLRKLNTSSGLTGLKLAASGYNKMLNLEVVSKGLGKNKPFQFETAIKASNYNGTVIHGISSFSWDVTLKVATLEEAPFVMINRHENEPHFHGFAIDLLSILADSLGFKYEIYEVGDKQYGSVRENGTWSGLIGDVMKGKADITVAAMTITADRETVVDFARRYMDYSVGIAIKKPQIGVSLFSFVQPFHYSVWFCILSSLVLVVVFIYILNLVSPNRKENGSNNSSKKEGFKLSSVFWFAYSSLMQQGGDLHKVTVPVRVVVAFWWLFTLFVISSY</sequence>
<evidence type="ECO:0000313" key="14">
    <source>
        <dbReference type="Ensembl" id="ENSCINP00000030644.1"/>
    </source>
</evidence>
<name>H2XLW2_CIOIN</name>
<dbReference type="SUPFAM" id="SSF53850">
    <property type="entry name" value="Periplasmic binding protein-like II"/>
    <property type="match status" value="1"/>
</dbReference>
<evidence type="ECO:0000256" key="7">
    <source>
        <dbReference type="ARBA" id="ARBA00023170"/>
    </source>
</evidence>
<organism evidence="14 15">
    <name type="scientific">Ciona intestinalis</name>
    <name type="common">Transparent sea squirt</name>
    <name type="synonym">Ascidia intestinalis</name>
    <dbReference type="NCBI Taxonomy" id="7719"/>
    <lineage>
        <taxon>Eukaryota</taxon>
        <taxon>Metazoa</taxon>
        <taxon>Chordata</taxon>
        <taxon>Tunicata</taxon>
        <taxon>Ascidiacea</taxon>
        <taxon>Phlebobranchia</taxon>
        <taxon>Cionidae</taxon>
        <taxon>Ciona</taxon>
    </lineage>
</organism>
<dbReference type="HOGENOM" id="CLU_916856_0_0_1"/>
<dbReference type="GeneTree" id="ENSGT00940000167320"/>
<dbReference type="STRING" id="7719.ENSCINP00000030644"/>
<dbReference type="AlphaFoldDB" id="H2XLW2"/>
<keyword evidence="15" id="KW-1185">Reference proteome</keyword>
<dbReference type="InterPro" id="IPR019594">
    <property type="entry name" value="Glu/Gly-bd"/>
</dbReference>
<dbReference type="Pfam" id="PF00060">
    <property type="entry name" value="Lig_chan"/>
    <property type="match status" value="1"/>
</dbReference>
<dbReference type="SMART" id="SM00079">
    <property type="entry name" value="PBPe"/>
    <property type="match status" value="1"/>
</dbReference>
<accession>H2XLW2</accession>
<evidence type="ECO:0000256" key="5">
    <source>
        <dbReference type="ARBA" id="ARBA00023065"/>
    </source>
</evidence>
<keyword evidence="3 11" id="KW-0812">Transmembrane</keyword>
<keyword evidence="8" id="KW-0325">Glycoprotein</keyword>
<dbReference type="GO" id="GO:0016020">
    <property type="term" value="C:membrane"/>
    <property type="evidence" value="ECO:0007669"/>
    <property type="project" value="UniProtKB-SubCell"/>
</dbReference>
<dbReference type="Gene3D" id="3.40.190.10">
    <property type="entry name" value="Periplasmic binding protein-like II"/>
    <property type="match status" value="1"/>
</dbReference>
<keyword evidence="7" id="KW-0675">Receptor</keyword>
<dbReference type="Ensembl" id="ENSCINT00000031110.1">
    <property type="protein sequence ID" value="ENSCINP00000030644.1"/>
    <property type="gene ID" value="ENSCING00000024723.1"/>
</dbReference>
<reference evidence="15" key="1">
    <citation type="journal article" date="2002" name="Science">
        <title>The draft genome of Ciona intestinalis: insights into chordate and vertebrate origins.</title>
        <authorList>
            <person name="Dehal P."/>
            <person name="Satou Y."/>
            <person name="Campbell R.K."/>
            <person name="Chapman J."/>
            <person name="Degnan B."/>
            <person name="De Tomaso A."/>
            <person name="Davidson B."/>
            <person name="Di Gregorio A."/>
            <person name="Gelpke M."/>
            <person name="Goodstein D.M."/>
            <person name="Harafuji N."/>
            <person name="Hastings K.E."/>
            <person name="Ho I."/>
            <person name="Hotta K."/>
            <person name="Huang W."/>
            <person name="Kawashima T."/>
            <person name="Lemaire P."/>
            <person name="Martinez D."/>
            <person name="Meinertzhagen I.A."/>
            <person name="Necula S."/>
            <person name="Nonaka M."/>
            <person name="Putnam N."/>
            <person name="Rash S."/>
            <person name="Saiga H."/>
            <person name="Satake M."/>
            <person name="Terry A."/>
            <person name="Yamada L."/>
            <person name="Wang H.G."/>
            <person name="Awazu S."/>
            <person name="Azumi K."/>
            <person name="Boore J."/>
            <person name="Branno M."/>
            <person name="Chin-Bow S."/>
            <person name="DeSantis R."/>
            <person name="Doyle S."/>
            <person name="Francino P."/>
            <person name="Keys D.N."/>
            <person name="Haga S."/>
            <person name="Hayashi H."/>
            <person name="Hino K."/>
            <person name="Imai K.S."/>
            <person name="Inaba K."/>
            <person name="Kano S."/>
            <person name="Kobayashi K."/>
            <person name="Kobayashi M."/>
            <person name="Lee B.I."/>
            <person name="Makabe K.W."/>
            <person name="Manohar C."/>
            <person name="Matassi G."/>
            <person name="Medina M."/>
            <person name="Mochizuki Y."/>
            <person name="Mount S."/>
            <person name="Morishita T."/>
            <person name="Miura S."/>
            <person name="Nakayama A."/>
            <person name="Nishizaka S."/>
            <person name="Nomoto H."/>
            <person name="Ohta F."/>
            <person name="Oishi K."/>
            <person name="Rigoutsos I."/>
            <person name="Sano M."/>
            <person name="Sasaki A."/>
            <person name="Sasakura Y."/>
            <person name="Shoguchi E."/>
            <person name="Shin-i T."/>
            <person name="Spagnuolo A."/>
            <person name="Stainier D."/>
            <person name="Suzuki M.M."/>
            <person name="Tassy O."/>
            <person name="Takatori N."/>
            <person name="Tokuoka M."/>
            <person name="Yagi K."/>
            <person name="Yoshizaki F."/>
            <person name="Wada S."/>
            <person name="Zhang C."/>
            <person name="Hyatt P.D."/>
            <person name="Larimer F."/>
            <person name="Detter C."/>
            <person name="Doggett N."/>
            <person name="Glavina T."/>
            <person name="Hawkins T."/>
            <person name="Richardson P."/>
            <person name="Lucas S."/>
            <person name="Kohara Y."/>
            <person name="Levine M."/>
            <person name="Satoh N."/>
            <person name="Rokhsar D.S."/>
        </authorList>
    </citation>
    <scope>NUCLEOTIDE SEQUENCE [LARGE SCALE GENOMIC DNA]</scope>
</reference>
<evidence type="ECO:0008006" key="16">
    <source>
        <dbReference type="Google" id="ProtNLM"/>
    </source>
</evidence>
<dbReference type="SMART" id="SM00918">
    <property type="entry name" value="Lig_chan-Glu_bd"/>
    <property type="match status" value="1"/>
</dbReference>
<comment type="subcellular location">
    <subcellularLocation>
        <location evidence="1">Membrane</location>
        <topology evidence="1">Multi-pass membrane protein</topology>
    </subcellularLocation>
</comment>
<dbReference type="GO" id="GO:0015276">
    <property type="term" value="F:ligand-gated monoatomic ion channel activity"/>
    <property type="evidence" value="ECO:0007669"/>
    <property type="project" value="InterPro"/>
</dbReference>
<keyword evidence="5" id="KW-0406">Ion transport</keyword>
<dbReference type="PANTHER" id="PTHR18966">
    <property type="entry name" value="IONOTROPIC GLUTAMATE RECEPTOR"/>
    <property type="match status" value="1"/>
</dbReference>
<keyword evidence="4 11" id="KW-1133">Transmembrane helix</keyword>
<feature type="transmembrane region" description="Helical" evidence="11">
    <location>
        <begin position="218"/>
        <end position="238"/>
    </location>
</feature>
<feature type="transmembrane region" description="Helical" evidence="11">
    <location>
        <begin position="282"/>
        <end position="301"/>
    </location>
</feature>
<feature type="domain" description="Ionotropic glutamate receptor L-glutamate and glycine-binding" evidence="13">
    <location>
        <begin position="105"/>
        <end position="165"/>
    </location>
</feature>
<protein>
    <recommendedName>
        <fullName evidence="16">Glutamate receptor</fullName>
    </recommendedName>
</protein>
<proteinExistence type="predicted"/>
<evidence type="ECO:0000313" key="15">
    <source>
        <dbReference type="Proteomes" id="UP000008144"/>
    </source>
</evidence>
<evidence type="ECO:0000256" key="3">
    <source>
        <dbReference type="ARBA" id="ARBA00022692"/>
    </source>
</evidence>